<evidence type="ECO:0000259" key="8">
    <source>
        <dbReference type="PROSITE" id="PS50113"/>
    </source>
</evidence>
<evidence type="ECO:0000256" key="6">
    <source>
        <dbReference type="SAM" id="Coils"/>
    </source>
</evidence>
<dbReference type="Proteomes" id="UP000466586">
    <property type="component" value="Unassembled WGS sequence"/>
</dbReference>
<evidence type="ECO:0000256" key="4">
    <source>
        <dbReference type="ARBA" id="ARBA00022679"/>
    </source>
</evidence>
<dbReference type="PROSITE" id="PS50113">
    <property type="entry name" value="PAC"/>
    <property type="match status" value="2"/>
</dbReference>
<feature type="coiled-coil region" evidence="6">
    <location>
        <begin position="129"/>
        <end position="191"/>
    </location>
</feature>
<evidence type="ECO:0000259" key="7">
    <source>
        <dbReference type="PROSITE" id="PS50109"/>
    </source>
</evidence>
<dbReference type="SUPFAM" id="SSF55874">
    <property type="entry name" value="ATPase domain of HSP90 chaperone/DNA topoisomerase II/histidine kinase"/>
    <property type="match status" value="1"/>
</dbReference>
<protein>
    <recommendedName>
        <fullName evidence="2">histidine kinase</fullName>
        <ecNumber evidence="2">2.7.13.3</ecNumber>
    </recommendedName>
</protein>
<comment type="caution">
    <text evidence="9">The sequence shown here is derived from an EMBL/GenBank/DDBJ whole genome shotgun (WGS) entry which is preliminary data.</text>
</comment>
<name>A0A7K1YBZ5_9SPHI</name>
<dbReference type="InterPro" id="IPR004358">
    <property type="entry name" value="Sig_transdc_His_kin-like_C"/>
</dbReference>
<dbReference type="AlphaFoldDB" id="A0A7K1YBZ5"/>
<dbReference type="SMART" id="SM00387">
    <property type="entry name" value="HATPase_c"/>
    <property type="match status" value="1"/>
</dbReference>
<keyword evidence="10" id="KW-1185">Reference proteome</keyword>
<keyword evidence="5" id="KW-0418">Kinase</keyword>
<dbReference type="EMBL" id="WVHT01000006">
    <property type="protein sequence ID" value="MXV52114.1"/>
    <property type="molecule type" value="Genomic_DNA"/>
</dbReference>
<evidence type="ECO:0000313" key="10">
    <source>
        <dbReference type="Proteomes" id="UP000466586"/>
    </source>
</evidence>
<dbReference type="Pfam" id="PF08448">
    <property type="entry name" value="PAS_4"/>
    <property type="match status" value="3"/>
</dbReference>
<evidence type="ECO:0000313" key="9">
    <source>
        <dbReference type="EMBL" id="MXV52114.1"/>
    </source>
</evidence>
<evidence type="ECO:0000256" key="5">
    <source>
        <dbReference type="ARBA" id="ARBA00022777"/>
    </source>
</evidence>
<sequence>MSNPVRRFSSDELLEILSISENATAIYTTEDLIIQTANDAMVGFWGKDRSVIGLPIAEAIPELENQPFIGLLQNVWRTGTTYEARDASAMLFVDGKLNIFYFDFIYRAIKDDEGRMYCILHTATDVTERNAQKKVLKESEQTKNALNKELEASNHELLSVNHELKESHKNLKTLNNNLAESESRFRGLVQQAPVAIGILTGRELIVESANNLMLAIWGKQNNIIDKPLADALPELKGQPFLQILDEVYMTGVEFRGSETKATLEYNGRLLDKYFNFVYHPIKNSTGNTVNIIVVATEVTEQVLAKQKIQASEHRLNSMVMNAPIGMTVIEGRDLVITIANQPMLDIWNRKKEQVIGKKLLEIFPELHDQPFPGMLQQVFDTGERLSLPEISADISTENGLVKYFIDFSYDPLFDLNGNVESILATVLNITEQVQARQSIERAEQMLRLAVDSAHLGTWYFDLETKDFIPSARLKNVFGFYDDEPISYEHAVQQISQDYLEKVVSAAKESFFKGVPFEQEFPVTGFHDNEKRWLRATGKLYKPESGKSAHFSGTIIDITERKNTEQRKDDFISIASHELKTPTTTLKASLQLLNRMKDDPGKNVPIVSRLIEQANRSMGKISNLIDDLLNVSRMNEGQLHLNKTTFFISDVLNNCCNHVREAGKHELIYQGDLDIEVFADEHRIDQVVVNFVNNAVKYASESTEIFLIAERENEVVRVSVKDSGPGVAPDKLPYLFDRYYRADHSGTQYSGLGLGLFISAEIIRRHGGKIGAISELGKGSTFWFTLPL</sequence>
<dbReference type="Gene3D" id="1.10.287.130">
    <property type="match status" value="1"/>
</dbReference>
<dbReference type="GO" id="GO:0005886">
    <property type="term" value="C:plasma membrane"/>
    <property type="evidence" value="ECO:0007669"/>
    <property type="project" value="TreeGrafter"/>
</dbReference>
<dbReference type="EC" id="2.7.13.3" evidence="2"/>
<dbReference type="Gene3D" id="3.30.450.20">
    <property type="entry name" value="PAS domain"/>
    <property type="match status" value="4"/>
</dbReference>
<dbReference type="Pfam" id="PF00512">
    <property type="entry name" value="HisKA"/>
    <property type="match status" value="1"/>
</dbReference>
<dbReference type="InterPro" id="IPR036097">
    <property type="entry name" value="HisK_dim/P_sf"/>
</dbReference>
<dbReference type="InterPro" id="IPR005467">
    <property type="entry name" value="His_kinase_dom"/>
</dbReference>
<feature type="domain" description="PAC" evidence="8">
    <location>
        <begin position="388"/>
        <end position="441"/>
    </location>
</feature>
<dbReference type="CDD" id="cd00082">
    <property type="entry name" value="HisKA"/>
    <property type="match status" value="1"/>
</dbReference>
<dbReference type="SMART" id="SM00086">
    <property type="entry name" value="PAC"/>
    <property type="match status" value="3"/>
</dbReference>
<dbReference type="SMART" id="SM00091">
    <property type="entry name" value="PAS"/>
    <property type="match status" value="3"/>
</dbReference>
<keyword evidence="6" id="KW-0175">Coiled coil</keyword>
<dbReference type="Pfam" id="PF02518">
    <property type="entry name" value="HATPase_c"/>
    <property type="match status" value="1"/>
</dbReference>
<dbReference type="SMART" id="SM00388">
    <property type="entry name" value="HisKA"/>
    <property type="match status" value="1"/>
</dbReference>
<dbReference type="InterPro" id="IPR001610">
    <property type="entry name" value="PAC"/>
</dbReference>
<keyword evidence="4" id="KW-0808">Transferase</keyword>
<comment type="catalytic activity">
    <reaction evidence="1">
        <text>ATP + protein L-histidine = ADP + protein N-phospho-L-histidine.</text>
        <dbReference type="EC" id="2.7.13.3"/>
    </reaction>
</comment>
<gene>
    <name evidence="9" type="ORF">GS399_14140</name>
</gene>
<proteinExistence type="predicted"/>
<dbReference type="InterPro" id="IPR000014">
    <property type="entry name" value="PAS"/>
</dbReference>
<dbReference type="InterPro" id="IPR035965">
    <property type="entry name" value="PAS-like_dom_sf"/>
</dbReference>
<dbReference type="Gene3D" id="2.10.70.100">
    <property type="match status" value="1"/>
</dbReference>
<evidence type="ECO:0000256" key="2">
    <source>
        <dbReference type="ARBA" id="ARBA00012438"/>
    </source>
</evidence>
<dbReference type="RefSeq" id="WP_160845290.1">
    <property type="nucleotide sequence ID" value="NZ_WVHT01000006.1"/>
</dbReference>
<feature type="domain" description="Histidine kinase" evidence="7">
    <location>
        <begin position="573"/>
        <end position="787"/>
    </location>
</feature>
<dbReference type="NCBIfam" id="TIGR00229">
    <property type="entry name" value="sensory_box"/>
    <property type="match status" value="2"/>
</dbReference>
<dbReference type="PANTHER" id="PTHR43047">
    <property type="entry name" value="TWO-COMPONENT HISTIDINE PROTEIN KINASE"/>
    <property type="match status" value="1"/>
</dbReference>
<dbReference type="Gene3D" id="3.30.565.10">
    <property type="entry name" value="Histidine kinase-like ATPase, C-terminal domain"/>
    <property type="match status" value="1"/>
</dbReference>
<dbReference type="SUPFAM" id="SSF55785">
    <property type="entry name" value="PYP-like sensor domain (PAS domain)"/>
    <property type="match status" value="4"/>
</dbReference>
<dbReference type="GO" id="GO:0000155">
    <property type="term" value="F:phosphorelay sensor kinase activity"/>
    <property type="evidence" value="ECO:0007669"/>
    <property type="project" value="InterPro"/>
</dbReference>
<dbReference type="InterPro" id="IPR036890">
    <property type="entry name" value="HATPase_C_sf"/>
</dbReference>
<keyword evidence="3" id="KW-0597">Phosphoprotein</keyword>
<reference evidence="9 10" key="1">
    <citation type="submission" date="2019-11" db="EMBL/GenBank/DDBJ databases">
        <title>Pedobacter sp. HMF7647 Genome sequencing and assembly.</title>
        <authorList>
            <person name="Kang H."/>
            <person name="Kim H."/>
            <person name="Joh K."/>
        </authorList>
    </citation>
    <scope>NUCLEOTIDE SEQUENCE [LARGE SCALE GENOMIC DNA]</scope>
    <source>
        <strain evidence="9 10">HMF7647</strain>
    </source>
</reference>
<dbReference type="GO" id="GO:0009927">
    <property type="term" value="F:histidine phosphotransfer kinase activity"/>
    <property type="evidence" value="ECO:0007669"/>
    <property type="project" value="TreeGrafter"/>
</dbReference>
<dbReference type="CDD" id="cd00130">
    <property type="entry name" value="PAS"/>
    <property type="match status" value="1"/>
</dbReference>
<dbReference type="PRINTS" id="PR00344">
    <property type="entry name" value="BCTRLSENSOR"/>
</dbReference>
<dbReference type="InterPro" id="IPR003661">
    <property type="entry name" value="HisK_dim/P_dom"/>
</dbReference>
<dbReference type="InterPro" id="IPR000700">
    <property type="entry name" value="PAS-assoc_C"/>
</dbReference>
<dbReference type="PANTHER" id="PTHR43047:SF72">
    <property type="entry name" value="OSMOSENSING HISTIDINE PROTEIN KINASE SLN1"/>
    <property type="match status" value="1"/>
</dbReference>
<evidence type="ECO:0000256" key="1">
    <source>
        <dbReference type="ARBA" id="ARBA00000085"/>
    </source>
</evidence>
<evidence type="ECO:0000256" key="3">
    <source>
        <dbReference type="ARBA" id="ARBA00022553"/>
    </source>
</evidence>
<dbReference type="FunFam" id="3.30.565.10:FF:000006">
    <property type="entry name" value="Sensor histidine kinase WalK"/>
    <property type="match status" value="1"/>
</dbReference>
<organism evidence="9 10">
    <name type="scientific">Hufsiella arboris</name>
    <dbReference type="NCBI Taxonomy" id="2695275"/>
    <lineage>
        <taxon>Bacteria</taxon>
        <taxon>Pseudomonadati</taxon>
        <taxon>Bacteroidota</taxon>
        <taxon>Sphingobacteriia</taxon>
        <taxon>Sphingobacteriales</taxon>
        <taxon>Sphingobacteriaceae</taxon>
        <taxon>Hufsiella</taxon>
    </lineage>
</organism>
<feature type="domain" description="PAC" evidence="8">
    <location>
        <begin position="516"/>
        <end position="569"/>
    </location>
</feature>
<accession>A0A7K1YBZ5</accession>
<dbReference type="SUPFAM" id="SSF47384">
    <property type="entry name" value="Homodimeric domain of signal transducing histidine kinase"/>
    <property type="match status" value="1"/>
</dbReference>
<dbReference type="InterPro" id="IPR003594">
    <property type="entry name" value="HATPase_dom"/>
</dbReference>
<dbReference type="PROSITE" id="PS50109">
    <property type="entry name" value="HIS_KIN"/>
    <property type="match status" value="1"/>
</dbReference>
<dbReference type="InterPro" id="IPR013656">
    <property type="entry name" value="PAS_4"/>
</dbReference>